<dbReference type="Pfam" id="PF01494">
    <property type="entry name" value="FAD_binding_3"/>
    <property type="match status" value="1"/>
</dbReference>
<reference evidence="9 10" key="2">
    <citation type="submission" date="2020-03" db="EMBL/GenBank/DDBJ databases">
        <title>Kangsaoukella pontilimi gen. nov., sp. nov., a new member of the family Rhodobacteraceae isolated from a tidal mudflat.</title>
        <authorList>
            <person name="Kim I.S."/>
        </authorList>
    </citation>
    <scope>NUCLEOTIDE SEQUENCE [LARGE SCALE GENOMIC DNA]</scope>
    <source>
        <strain evidence="9 10">GH1-50</strain>
    </source>
</reference>
<dbReference type="Gene3D" id="3.50.50.60">
    <property type="entry name" value="FAD/NAD(P)-binding domain"/>
    <property type="match status" value="2"/>
</dbReference>
<evidence type="ECO:0000313" key="9">
    <source>
        <dbReference type="EMBL" id="MXQ06705.1"/>
    </source>
</evidence>
<dbReference type="GO" id="GO:0016705">
    <property type="term" value="F:oxidoreductase activity, acting on paired donors, with incorporation or reduction of molecular oxygen"/>
    <property type="evidence" value="ECO:0007669"/>
    <property type="project" value="InterPro"/>
</dbReference>
<name>A0A7C9IR88_9RHOB</name>
<dbReference type="SUPFAM" id="SSF51905">
    <property type="entry name" value="FAD/NAD(P)-binding domain"/>
    <property type="match status" value="1"/>
</dbReference>
<dbReference type="UniPathway" id="UPA00232"/>
<keyword evidence="10" id="KW-1185">Reference proteome</keyword>
<dbReference type="NCBIfam" id="TIGR01988">
    <property type="entry name" value="Ubi-OHases"/>
    <property type="match status" value="1"/>
</dbReference>
<evidence type="ECO:0000256" key="1">
    <source>
        <dbReference type="ARBA" id="ARBA00001974"/>
    </source>
</evidence>
<reference evidence="9 10" key="1">
    <citation type="submission" date="2019-12" db="EMBL/GenBank/DDBJ databases">
        <authorList>
            <person name="Lee S.D."/>
        </authorList>
    </citation>
    <scope>NUCLEOTIDE SEQUENCE [LARGE SCALE GENOMIC DNA]</scope>
    <source>
        <strain evidence="9 10">GH1-50</strain>
    </source>
</reference>
<dbReference type="GO" id="GO:0006744">
    <property type="term" value="P:ubiquinone biosynthetic process"/>
    <property type="evidence" value="ECO:0007669"/>
    <property type="project" value="UniProtKB-UniPathway"/>
</dbReference>
<dbReference type="PRINTS" id="PR00420">
    <property type="entry name" value="RNGMNOXGNASE"/>
</dbReference>
<dbReference type="RefSeq" id="WP_160762628.1">
    <property type="nucleotide sequence ID" value="NZ_WUPT01000001.1"/>
</dbReference>
<evidence type="ECO:0000256" key="7">
    <source>
        <dbReference type="ARBA" id="ARBA00023033"/>
    </source>
</evidence>
<keyword evidence="5" id="KW-0274">FAD</keyword>
<comment type="caution">
    <text evidence="9">The sequence shown here is derived from an EMBL/GenBank/DDBJ whole genome shotgun (WGS) entry which is preliminary data.</text>
</comment>
<keyword evidence="6" id="KW-0560">Oxidoreductase</keyword>
<comment type="cofactor">
    <cofactor evidence="1">
        <name>FAD</name>
        <dbReference type="ChEBI" id="CHEBI:57692"/>
    </cofactor>
</comment>
<dbReference type="EMBL" id="WUPT01000001">
    <property type="protein sequence ID" value="MXQ06705.1"/>
    <property type="molecule type" value="Genomic_DNA"/>
</dbReference>
<dbReference type="PANTHER" id="PTHR43876:SF7">
    <property type="entry name" value="UBIQUINONE BIOSYNTHESIS MONOOXYGENASE COQ6, MITOCHONDRIAL"/>
    <property type="match status" value="1"/>
</dbReference>
<dbReference type="InterPro" id="IPR036188">
    <property type="entry name" value="FAD/NAD-bd_sf"/>
</dbReference>
<dbReference type="InterPro" id="IPR010971">
    <property type="entry name" value="UbiH/COQ6"/>
</dbReference>
<evidence type="ECO:0000313" key="10">
    <source>
        <dbReference type="Proteomes" id="UP000480350"/>
    </source>
</evidence>
<keyword evidence="4" id="KW-0285">Flavoprotein</keyword>
<dbReference type="GO" id="GO:0004497">
    <property type="term" value="F:monooxygenase activity"/>
    <property type="evidence" value="ECO:0007669"/>
    <property type="project" value="UniProtKB-KW"/>
</dbReference>
<dbReference type="PANTHER" id="PTHR43876">
    <property type="entry name" value="UBIQUINONE BIOSYNTHESIS MONOOXYGENASE COQ6, MITOCHONDRIAL"/>
    <property type="match status" value="1"/>
</dbReference>
<evidence type="ECO:0000256" key="4">
    <source>
        <dbReference type="ARBA" id="ARBA00022630"/>
    </source>
</evidence>
<sequence length="396" mass="41794">MQQTDIFISGGGIAGLVTAAGFADLGYRVTLADPAPPPETSEAEGSDLRSTAYLAPACALLDRLGLWGGLLPRATPLETLQVIDSAGDPPEAKTVRAFQAADLGEPAFGWNLPNWLTRKLLADLLAAREGVDLRFGTGFSDILTRDREAIVTLSDGARLRCRLAVAADGRASPLREAVGIDTDLTRYGQKALAFVVGHDLPHENVSTEIYLSGGAFTLVPLPDHEGRGASAVVWMNDGPVAAELMALSPEDFAAAATQRSTGILGDLTLISKRAAWPVVTQRARALTAERTAIVAEAAHVLPPIGAQGLNTSLHDVAALLDIARDAPDSVGDRAYLAAFEKRRAHDIHARAQAIDLFNRVCKSDAAPVQALRSLGLKAVHDIAPLRHGVMRAGLGR</sequence>
<keyword evidence="7" id="KW-0503">Monooxygenase</keyword>
<evidence type="ECO:0000259" key="8">
    <source>
        <dbReference type="Pfam" id="PF01494"/>
    </source>
</evidence>
<dbReference type="InterPro" id="IPR051205">
    <property type="entry name" value="UbiH/COQ6_monooxygenase"/>
</dbReference>
<evidence type="ECO:0000256" key="6">
    <source>
        <dbReference type="ARBA" id="ARBA00023002"/>
    </source>
</evidence>
<evidence type="ECO:0000256" key="2">
    <source>
        <dbReference type="ARBA" id="ARBA00004749"/>
    </source>
</evidence>
<dbReference type="InterPro" id="IPR002938">
    <property type="entry name" value="FAD-bd"/>
</dbReference>
<organism evidence="9 10">
    <name type="scientific">Kangsaoukella pontilimi</name>
    <dbReference type="NCBI Taxonomy" id="2691042"/>
    <lineage>
        <taxon>Bacteria</taxon>
        <taxon>Pseudomonadati</taxon>
        <taxon>Pseudomonadota</taxon>
        <taxon>Alphaproteobacteria</taxon>
        <taxon>Rhodobacterales</taxon>
        <taxon>Paracoccaceae</taxon>
        <taxon>Kangsaoukella</taxon>
    </lineage>
</organism>
<evidence type="ECO:0000256" key="3">
    <source>
        <dbReference type="ARBA" id="ARBA00005349"/>
    </source>
</evidence>
<dbReference type="GO" id="GO:0071949">
    <property type="term" value="F:FAD binding"/>
    <property type="evidence" value="ECO:0007669"/>
    <property type="project" value="InterPro"/>
</dbReference>
<protein>
    <submittedName>
        <fullName evidence="9">UbiH/UbiF family hydroxylase</fullName>
    </submittedName>
</protein>
<accession>A0A7C9IR88</accession>
<proteinExistence type="inferred from homology"/>
<comment type="similarity">
    <text evidence="3">Belongs to the UbiH/COQ6 family.</text>
</comment>
<gene>
    <name evidence="9" type="ORF">GQ651_02480</name>
</gene>
<comment type="pathway">
    <text evidence="2">Cofactor biosynthesis; ubiquinone biosynthesis.</text>
</comment>
<evidence type="ECO:0000256" key="5">
    <source>
        <dbReference type="ARBA" id="ARBA00022827"/>
    </source>
</evidence>
<feature type="domain" description="FAD-binding" evidence="8">
    <location>
        <begin position="4"/>
        <end position="321"/>
    </location>
</feature>
<dbReference type="AlphaFoldDB" id="A0A7C9IR88"/>
<dbReference type="Proteomes" id="UP000480350">
    <property type="component" value="Unassembled WGS sequence"/>
</dbReference>